<feature type="chain" id="PRO_5016570908" evidence="6">
    <location>
        <begin position="26"/>
        <end position="316"/>
    </location>
</feature>
<dbReference type="InterPro" id="IPR006128">
    <property type="entry name" value="Lipoprotein_PsaA-like"/>
</dbReference>
<feature type="signal peptide" evidence="6">
    <location>
        <begin position="1"/>
        <end position="25"/>
    </location>
</feature>
<evidence type="ECO:0000256" key="4">
    <source>
        <dbReference type="ARBA" id="ARBA00022729"/>
    </source>
</evidence>
<evidence type="ECO:0000256" key="5">
    <source>
        <dbReference type="RuleBase" id="RU003512"/>
    </source>
</evidence>
<dbReference type="GO" id="GO:0030001">
    <property type="term" value="P:metal ion transport"/>
    <property type="evidence" value="ECO:0007669"/>
    <property type="project" value="InterPro"/>
</dbReference>
<dbReference type="PROSITE" id="PS51257">
    <property type="entry name" value="PROKAR_LIPOPROTEIN"/>
    <property type="match status" value="1"/>
</dbReference>
<dbReference type="PANTHER" id="PTHR42953:SF1">
    <property type="entry name" value="METAL-BINDING PROTEIN HI_0362-RELATED"/>
    <property type="match status" value="1"/>
</dbReference>
<comment type="similarity">
    <text evidence="5">Belongs to the bacterial solute-binding protein 9 family.</text>
</comment>
<evidence type="ECO:0000256" key="1">
    <source>
        <dbReference type="ARBA" id="ARBA00004196"/>
    </source>
</evidence>
<evidence type="ECO:0000256" key="2">
    <source>
        <dbReference type="ARBA" id="ARBA00022448"/>
    </source>
</evidence>
<protein>
    <submittedName>
        <fullName evidence="7">Periplasmic solute binding protein</fullName>
    </submittedName>
</protein>
<dbReference type="Gene3D" id="3.40.50.1980">
    <property type="entry name" value="Nitrogenase molybdenum iron protein domain"/>
    <property type="match status" value="2"/>
</dbReference>
<reference evidence="7 8" key="1">
    <citation type="submission" date="2015-06" db="EMBL/GenBank/DDBJ databases">
        <title>The Genome Sequence of Enterococcus durans 4EA1.</title>
        <authorList>
            <consortium name="The Broad Institute Genomics Platform"/>
            <consortium name="The Broad Institute Genome Sequencing Center for Infectious Disease"/>
            <person name="Earl A.M."/>
            <person name="Van Tyne D."/>
            <person name="Lebreton F."/>
            <person name="Saavedra J.T."/>
            <person name="Gilmore M.S."/>
            <person name="Manson Mcguire A."/>
            <person name="Clock S."/>
            <person name="Crupain M."/>
            <person name="Rangan U."/>
            <person name="Young S."/>
            <person name="Abouelleil A."/>
            <person name="Cao P."/>
            <person name="Chapman S.B."/>
            <person name="Griggs A."/>
            <person name="Priest M."/>
            <person name="Shea T."/>
            <person name="Wortman J."/>
            <person name="Nusbaum C."/>
            <person name="Birren B."/>
        </authorList>
    </citation>
    <scope>NUCLEOTIDE SEQUENCE [LARGE SCALE GENOMIC DNA]</scope>
    <source>
        <strain evidence="7 8">4EA1</strain>
    </source>
</reference>
<proteinExistence type="inferred from homology"/>
<sequence>MKNKKKIYWLLFAGFLLLAGCGSQATDKEQENQLTVVATNSILADMAKEIGKEHVIVHSIVPVGTDPHEHEVLPEDIKKASDADVILYNGLNLETGNGWFMNLMETAKKEEEKDYFAVSKKVTPLYLAKGATKTQADPHAWLDLSNGMKYVEEITRILSEKDEDNQKEYEKNSKAYIEQLKKLDQQAKDSLGSIEEDKRLLVTSEGAFKYFSKAYDVPAAYIWEINTESQGTPEQMKTIINQVRDSNVPVLFVETSVDPRSMERVAKETGLTIYDKLYTDSIDKKGEKGDSYYKMMQWNIQTIHDGLSQEKPEESH</sequence>
<dbReference type="PANTHER" id="PTHR42953">
    <property type="entry name" value="HIGH-AFFINITY ZINC UPTAKE SYSTEM PROTEIN ZNUA-RELATED"/>
    <property type="match status" value="1"/>
</dbReference>
<dbReference type="RefSeq" id="WP_113845269.1">
    <property type="nucleotide sequence ID" value="NZ_LEPB01000001.1"/>
</dbReference>
<dbReference type="InterPro" id="IPR050492">
    <property type="entry name" value="Bact_metal-bind_prot9"/>
</dbReference>
<evidence type="ECO:0000313" key="7">
    <source>
        <dbReference type="EMBL" id="RCA12303.1"/>
    </source>
</evidence>
<dbReference type="CDD" id="cd01137">
    <property type="entry name" value="PsaA"/>
    <property type="match status" value="1"/>
</dbReference>
<dbReference type="Pfam" id="PF01297">
    <property type="entry name" value="ZnuA"/>
    <property type="match status" value="1"/>
</dbReference>
<dbReference type="AlphaFoldDB" id="A0A367CKV5"/>
<evidence type="ECO:0000313" key="8">
    <source>
        <dbReference type="Proteomes" id="UP000252797"/>
    </source>
</evidence>
<keyword evidence="3" id="KW-0479">Metal-binding</keyword>
<comment type="caution">
    <text evidence="7">The sequence shown here is derived from an EMBL/GenBank/DDBJ whole genome shotgun (WGS) entry which is preliminary data.</text>
</comment>
<dbReference type="SUPFAM" id="SSF53807">
    <property type="entry name" value="Helical backbone' metal receptor"/>
    <property type="match status" value="1"/>
</dbReference>
<evidence type="ECO:0000256" key="6">
    <source>
        <dbReference type="SAM" id="SignalP"/>
    </source>
</evidence>
<dbReference type="InterPro" id="IPR006129">
    <property type="entry name" value="AdhesinB"/>
</dbReference>
<dbReference type="PRINTS" id="PR00690">
    <property type="entry name" value="ADHESNFAMILY"/>
</dbReference>
<dbReference type="GO" id="GO:0046872">
    <property type="term" value="F:metal ion binding"/>
    <property type="evidence" value="ECO:0007669"/>
    <property type="project" value="UniProtKB-KW"/>
</dbReference>
<evidence type="ECO:0000256" key="3">
    <source>
        <dbReference type="ARBA" id="ARBA00022723"/>
    </source>
</evidence>
<dbReference type="Proteomes" id="UP000252797">
    <property type="component" value="Unassembled WGS sequence"/>
</dbReference>
<keyword evidence="4 6" id="KW-0732">Signal</keyword>
<dbReference type="STRING" id="53345.LIU_03825"/>
<organism evidence="7 8">
    <name type="scientific">Enterococcus durans</name>
    <dbReference type="NCBI Taxonomy" id="53345"/>
    <lineage>
        <taxon>Bacteria</taxon>
        <taxon>Bacillati</taxon>
        <taxon>Bacillota</taxon>
        <taxon>Bacilli</taxon>
        <taxon>Lactobacillales</taxon>
        <taxon>Enterococcaceae</taxon>
        <taxon>Enterococcus</taxon>
    </lineage>
</organism>
<gene>
    <name evidence="7" type="ORF">EA71_00510</name>
</gene>
<keyword evidence="2 5" id="KW-0813">Transport</keyword>
<accession>A0A367CKV5</accession>
<dbReference type="InterPro" id="IPR006127">
    <property type="entry name" value="ZnuA-like"/>
</dbReference>
<dbReference type="GO" id="GO:0030313">
    <property type="term" value="C:cell envelope"/>
    <property type="evidence" value="ECO:0007669"/>
    <property type="project" value="UniProtKB-SubCell"/>
</dbReference>
<comment type="subcellular location">
    <subcellularLocation>
        <location evidence="1">Cell envelope</location>
    </subcellularLocation>
</comment>
<dbReference type="PRINTS" id="PR00691">
    <property type="entry name" value="ADHESINB"/>
</dbReference>
<dbReference type="GO" id="GO:0007155">
    <property type="term" value="P:cell adhesion"/>
    <property type="evidence" value="ECO:0007669"/>
    <property type="project" value="InterPro"/>
</dbReference>
<name>A0A367CKV5_9ENTE</name>
<dbReference type="EMBL" id="LEPB01000001">
    <property type="protein sequence ID" value="RCA12303.1"/>
    <property type="molecule type" value="Genomic_DNA"/>
</dbReference>